<keyword evidence="1" id="KW-0472">Membrane</keyword>
<dbReference type="EMBL" id="FOAK01000004">
    <property type="protein sequence ID" value="SEK68436.1"/>
    <property type="molecule type" value="Genomic_DNA"/>
</dbReference>
<name>A0A1H7J1B9_9EURY</name>
<evidence type="ECO:0000313" key="2">
    <source>
        <dbReference type="EMBL" id="SEK68436.1"/>
    </source>
</evidence>
<sequence length="159" mass="18445">MEIDNKKCKICGSEINSYDFYITEDKNSFFCSQDCCKEFYMESNEENFVHASTCGGYYDCKRLNNISDRCRTFHKINFSPYNMSPVDILPNRCFPAEISIIRTNMKLYDFVIESEKQSSKLNEETLKLTKSNVKLAKAMLILTAVNVVGVIVQIILQYY</sequence>
<dbReference type="Proteomes" id="UP000199506">
    <property type="component" value="Unassembled WGS sequence"/>
</dbReference>
<dbReference type="AlphaFoldDB" id="A0A1H7J1B9"/>
<proteinExistence type="predicted"/>
<evidence type="ECO:0008006" key="4">
    <source>
        <dbReference type="Google" id="ProtNLM"/>
    </source>
</evidence>
<accession>A0A1H7J1B9</accession>
<evidence type="ECO:0000256" key="1">
    <source>
        <dbReference type="SAM" id="Phobius"/>
    </source>
</evidence>
<reference evidence="2 3" key="1">
    <citation type="submission" date="2016-10" db="EMBL/GenBank/DDBJ databases">
        <authorList>
            <person name="de Groot N.N."/>
        </authorList>
    </citation>
    <scope>NUCLEOTIDE SEQUENCE [LARGE SCALE GENOMIC DNA]</scope>
    <source>
        <strain evidence="2 3">DSM 11978</strain>
    </source>
</reference>
<keyword evidence="1" id="KW-1133">Transmembrane helix</keyword>
<gene>
    <name evidence="2" type="ORF">SAMN05216439_1316</name>
</gene>
<feature type="transmembrane region" description="Helical" evidence="1">
    <location>
        <begin position="135"/>
        <end position="156"/>
    </location>
</feature>
<dbReference type="STRING" id="190974.SAMN05216439_1316"/>
<evidence type="ECO:0000313" key="3">
    <source>
        <dbReference type="Proteomes" id="UP000199506"/>
    </source>
</evidence>
<protein>
    <recommendedName>
        <fullName evidence="4">TRASH domain-containing protein</fullName>
    </recommendedName>
</protein>
<keyword evidence="1" id="KW-0812">Transmembrane</keyword>
<organism evidence="2 3">
    <name type="scientific">Methanobrevibacter gottschalkii</name>
    <dbReference type="NCBI Taxonomy" id="190974"/>
    <lineage>
        <taxon>Archaea</taxon>
        <taxon>Methanobacteriati</taxon>
        <taxon>Methanobacteriota</taxon>
        <taxon>Methanomada group</taxon>
        <taxon>Methanobacteria</taxon>
        <taxon>Methanobacteriales</taxon>
        <taxon>Methanobacteriaceae</taxon>
        <taxon>Methanobrevibacter</taxon>
    </lineage>
</organism>